<dbReference type="GO" id="GO:0008324">
    <property type="term" value="F:monoatomic cation transmembrane transporter activity"/>
    <property type="evidence" value="ECO:0007669"/>
    <property type="project" value="InterPro"/>
</dbReference>
<reference evidence="11" key="1">
    <citation type="submission" date="2024-06" db="EMBL/GenBank/DDBJ databases">
        <title>Draft Genome Sequence of Deinococcus sonorensis Type Strain KR-87, a Biofilm Producing Representative of the Genus Deinococcus.</title>
        <authorList>
            <person name="Boren L.S."/>
            <person name="Grosso R.A."/>
            <person name="Hugenberg-Cox A.N."/>
            <person name="Hill J.T.E."/>
            <person name="Albert C.M."/>
            <person name="Tuohy J.M."/>
        </authorList>
    </citation>
    <scope>NUCLEOTIDE SEQUENCE</scope>
    <source>
        <strain evidence="11">KR-87</strain>
        <plasmid evidence="11">pDson01</plasmid>
    </source>
</reference>
<dbReference type="GO" id="GO:1902600">
    <property type="term" value="P:proton transmembrane transport"/>
    <property type="evidence" value="ECO:0007669"/>
    <property type="project" value="InterPro"/>
</dbReference>
<keyword evidence="3" id="KW-0050">Antiport</keyword>
<dbReference type="Pfam" id="PF00999">
    <property type="entry name" value="Na_H_Exchanger"/>
    <property type="match status" value="1"/>
</dbReference>
<feature type="transmembrane region" description="Helical" evidence="9">
    <location>
        <begin position="59"/>
        <end position="77"/>
    </location>
</feature>
<evidence type="ECO:0000256" key="5">
    <source>
        <dbReference type="ARBA" id="ARBA00022692"/>
    </source>
</evidence>
<feature type="transmembrane region" description="Helical" evidence="9">
    <location>
        <begin position="247"/>
        <end position="265"/>
    </location>
</feature>
<dbReference type="InterPro" id="IPR006153">
    <property type="entry name" value="Cation/H_exchanger_TM"/>
</dbReference>
<dbReference type="GO" id="GO:0006813">
    <property type="term" value="P:potassium ion transport"/>
    <property type="evidence" value="ECO:0007669"/>
    <property type="project" value="InterPro"/>
</dbReference>
<sequence length="494" mass="53104">MNHINPIDLPILIISVLLLVGLLASKLGGRLGVPGLVLFLVIGMLAGSEGPGGIQFENYHLTQAVGIITLAFILYSGGLETNWKHTRPALRGGLALATVGVLLTTSLIAVIAHLLLNLPWLTSFLLGAVVSSTDASAVFSVLKERALGLKGQIKPLLEFESGVNDPMAVFLVIGLTALIGHPDSSWTELLLLFARQMLLGAAVGLGLGWLAVRSFNRINLPSEGLYTVLSVALVGLVYAVTALLGGSGFLAVYIAGVVLGNSVFVHQRSLRQWHEGLTYLLEIGMFLLLGLLVFPSQVALIAVPALLISLFLMFVARPLAVFVSLALVRMPVHHKGMVAWVGLRGAVPIILATFPLLEELPGSHIIFNVAFFIMLTSLLIQGTTLPLVARWLKVEEQKAGPNTQRLLFTPTGAGKNDLVEVVVPPQSRVVGERIVDLRFPPEALILLIHRDGEYIVPNGSTMIQARDELQVLGSQEFVNEVRVRIERPKTLPSG</sequence>
<dbReference type="InterPro" id="IPR006037">
    <property type="entry name" value="RCK_C"/>
</dbReference>
<feature type="transmembrane region" description="Helical" evidence="9">
    <location>
        <begin position="224"/>
        <end position="241"/>
    </location>
</feature>
<feature type="transmembrane region" description="Helical" evidence="9">
    <location>
        <begin position="89"/>
        <end position="114"/>
    </location>
</feature>
<organism evidence="11">
    <name type="scientific">Deinococcus sonorensis KR-87</name>
    <dbReference type="NCBI Taxonomy" id="694439"/>
    <lineage>
        <taxon>Bacteria</taxon>
        <taxon>Thermotogati</taxon>
        <taxon>Deinococcota</taxon>
        <taxon>Deinococci</taxon>
        <taxon>Deinococcales</taxon>
        <taxon>Deinococcaceae</taxon>
        <taxon>Deinococcus</taxon>
    </lineage>
</organism>
<dbReference type="KEGG" id="dsc:ABOD76_02460"/>
<dbReference type="NCBIfam" id="NF003716">
    <property type="entry name" value="PRK05326.1-3"/>
    <property type="match status" value="1"/>
</dbReference>
<dbReference type="Gene3D" id="1.20.1530.20">
    <property type="match status" value="1"/>
</dbReference>
<dbReference type="Pfam" id="PF02080">
    <property type="entry name" value="TrkA_C"/>
    <property type="match status" value="1"/>
</dbReference>
<feature type="transmembrane region" description="Helical" evidence="9">
    <location>
        <begin position="300"/>
        <end position="325"/>
    </location>
</feature>
<feature type="transmembrane region" description="Helical" evidence="9">
    <location>
        <begin position="193"/>
        <end position="212"/>
    </location>
</feature>
<evidence type="ECO:0000256" key="6">
    <source>
        <dbReference type="ARBA" id="ARBA00022989"/>
    </source>
</evidence>
<dbReference type="GO" id="GO:0015297">
    <property type="term" value="F:antiporter activity"/>
    <property type="evidence" value="ECO:0007669"/>
    <property type="project" value="UniProtKB-KW"/>
</dbReference>
<feature type="transmembrane region" description="Helical" evidence="9">
    <location>
        <begin position="31"/>
        <end position="47"/>
    </location>
</feature>
<proteinExistence type="predicted"/>
<keyword evidence="2" id="KW-0813">Transport</keyword>
<feature type="transmembrane region" description="Helical" evidence="9">
    <location>
        <begin position="369"/>
        <end position="389"/>
    </location>
</feature>
<name>A0AAU7U509_9DEIO</name>
<dbReference type="SUPFAM" id="SSF116726">
    <property type="entry name" value="TrkA C-terminal domain-like"/>
    <property type="match status" value="1"/>
</dbReference>
<dbReference type="InterPro" id="IPR036721">
    <property type="entry name" value="RCK_C_sf"/>
</dbReference>
<keyword evidence="11" id="KW-0614">Plasmid</keyword>
<feature type="transmembrane region" description="Helical" evidence="9">
    <location>
        <begin position="6"/>
        <end position="24"/>
    </location>
</feature>
<dbReference type="InterPro" id="IPR038770">
    <property type="entry name" value="Na+/solute_symporter_sf"/>
</dbReference>
<feature type="domain" description="RCK C-terminal" evidence="10">
    <location>
        <begin position="406"/>
        <end position="487"/>
    </location>
</feature>
<evidence type="ECO:0000256" key="8">
    <source>
        <dbReference type="ARBA" id="ARBA00023136"/>
    </source>
</evidence>
<evidence type="ECO:0000256" key="1">
    <source>
        <dbReference type="ARBA" id="ARBA00004651"/>
    </source>
</evidence>
<keyword evidence="5 9" id="KW-0812">Transmembrane</keyword>
<geneLocation type="plasmid" evidence="11">
    <name>pDson01</name>
</geneLocation>
<feature type="transmembrane region" description="Helical" evidence="9">
    <location>
        <begin position="277"/>
        <end position="294"/>
    </location>
</feature>
<keyword evidence="7" id="KW-0406">Ion transport</keyword>
<evidence type="ECO:0000259" key="10">
    <source>
        <dbReference type="PROSITE" id="PS51202"/>
    </source>
</evidence>
<feature type="transmembrane region" description="Helical" evidence="9">
    <location>
        <begin position="163"/>
        <end position="181"/>
    </location>
</feature>
<dbReference type="GO" id="GO:0005886">
    <property type="term" value="C:plasma membrane"/>
    <property type="evidence" value="ECO:0007669"/>
    <property type="project" value="UniProtKB-SubCell"/>
</dbReference>
<dbReference type="PANTHER" id="PTHR32507">
    <property type="entry name" value="NA(+)/H(+) ANTIPORTER 1"/>
    <property type="match status" value="1"/>
</dbReference>
<evidence type="ECO:0000313" key="11">
    <source>
        <dbReference type="EMBL" id="XBV83567.1"/>
    </source>
</evidence>
<feature type="transmembrane region" description="Helical" evidence="9">
    <location>
        <begin position="120"/>
        <end position="142"/>
    </location>
</feature>
<feature type="transmembrane region" description="Helical" evidence="9">
    <location>
        <begin position="337"/>
        <end position="357"/>
    </location>
</feature>
<dbReference type="PROSITE" id="PS51202">
    <property type="entry name" value="RCK_C"/>
    <property type="match status" value="1"/>
</dbReference>
<comment type="subcellular location">
    <subcellularLocation>
        <location evidence="1">Cell membrane</location>
        <topology evidence="1">Multi-pass membrane protein</topology>
    </subcellularLocation>
</comment>
<evidence type="ECO:0000256" key="4">
    <source>
        <dbReference type="ARBA" id="ARBA00022475"/>
    </source>
</evidence>
<accession>A0AAU7U509</accession>
<gene>
    <name evidence="11" type="ORF">ABOD76_02460</name>
</gene>
<dbReference type="AlphaFoldDB" id="A0AAU7U509"/>
<keyword evidence="8 9" id="KW-0472">Membrane</keyword>
<dbReference type="Gene3D" id="3.30.70.1450">
    <property type="entry name" value="Regulator of K+ conductance, C-terminal domain"/>
    <property type="match status" value="1"/>
</dbReference>
<evidence type="ECO:0000256" key="9">
    <source>
        <dbReference type="SAM" id="Phobius"/>
    </source>
</evidence>
<protein>
    <submittedName>
        <fullName evidence="11">Potassium/proton antiporter</fullName>
    </submittedName>
</protein>
<dbReference type="RefSeq" id="WP_350241143.1">
    <property type="nucleotide sequence ID" value="NZ_CP158297.1"/>
</dbReference>
<evidence type="ECO:0000256" key="2">
    <source>
        <dbReference type="ARBA" id="ARBA00022448"/>
    </source>
</evidence>
<dbReference type="PANTHER" id="PTHR32507:SF7">
    <property type="entry name" value="K(+)_H(+) ANTIPORTER NHAP2"/>
    <property type="match status" value="1"/>
</dbReference>
<keyword evidence="6 9" id="KW-1133">Transmembrane helix</keyword>
<dbReference type="NCBIfam" id="NF003715">
    <property type="entry name" value="PRK05326.1-2"/>
    <property type="match status" value="1"/>
</dbReference>
<evidence type="ECO:0000256" key="3">
    <source>
        <dbReference type="ARBA" id="ARBA00022449"/>
    </source>
</evidence>
<keyword evidence="4" id="KW-1003">Cell membrane</keyword>
<dbReference type="EMBL" id="CP158297">
    <property type="protein sequence ID" value="XBV83567.1"/>
    <property type="molecule type" value="Genomic_DNA"/>
</dbReference>
<evidence type="ECO:0000256" key="7">
    <source>
        <dbReference type="ARBA" id="ARBA00023065"/>
    </source>
</evidence>